<evidence type="ECO:0000256" key="1">
    <source>
        <dbReference type="ARBA" id="ARBA00010876"/>
    </source>
</evidence>
<reference evidence="4" key="1">
    <citation type="submission" date="2023-10" db="EMBL/GenBank/DDBJ databases">
        <authorList>
            <person name="Chen Y."/>
            <person name="Shah S."/>
            <person name="Dougan E. K."/>
            <person name="Thang M."/>
            <person name="Chan C."/>
        </authorList>
    </citation>
    <scope>NUCLEOTIDE SEQUENCE [LARGE SCALE GENOMIC DNA]</scope>
</reference>
<dbReference type="CDD" id="cd02869">
    <property type="entry name" value="PseudoU_synth_RluA_like"/>
    <property type="match status" value="1"/>
</dbReference>
<dbReference type="InterPro" id="IPR050188">
    <property type="entry name" value="RluA_PseudoU_synthase"/>
</dbReference>
<dbReference type="Gene3D" id="3.30.2350.10">
    <property type="entry name" value="Pseudouridine synthase"/>
    <property type="match status" value="1"/>
</dbReference>
<comment type="caution">
    <text evidence="4">The sequence shown here is derived from an EMBL/GenBank/DDBJ whole genome shotgun (WGS) entry which is preliminary data.</text>
</comment>
<keyword evidence="5" id="KW-1185">Reference proteome</keyword>
<dbReference type="EMBL" id="CAUYUJ010021726">
    <property type="protein sequence ID" value="CAK0906633.1"/>
    <property type="molecule type" value="Genomic_DNA"/>
</dbReference>
<dbReference type="PANTHER" id="PTHR21600:SF87">
    <property type="entry name" value="RNA PSEUDOURIDYLATE SYNTHASE DOMAIN-CONTAINING PROTEIN 1"/>
    <property type="match status" value="1"/>
</dbReference>
<evidence type="ECO:0000259" key="3">
    <source>
        <dbReference type="Pfam" id="PF00849"/>
    </source>
</evidence>
<sequence>MPGLADRVAQWNRTRAGREENLLTVLHHCQEEGWAVVNKPAGMETTPEHARNHSLVLQAYLPALLPPPPSGAHRRGPRPCHRLDHRVSGPVVVATGEEACRSISRAFAERTVQKEYRALVCGRVGAAGDAFTVDEPVGGRAAQTEVSVLRTADCPHCGALSELALRPRQGRYRQLRLHCAEVLGAPIVNEDEEVYVLAEAEWRRRHAGAPLPRLVRRGKGSLFLQAVEVAFPPPRRPEELARVRVPVAERFGALLRQAQGAWDRGWRGTTPPQRRGGAGGARPGGAAAREPLGDAPARAVEKRPPPPLVQERKKDVHVHESTLASRVRIARMFVSRGRSRGSKGRVHVHSWCGRLEPSSSSSCLAFSAASRRPSSAQVGPLRKFGQCSILWAGFEDGGLRPPGVAE</sequence>
<feature type="region of interest" description="Disordered" evidence="2">
    <location>
        <begin position="262"/>
        <end position="320"/>
    </location>
</feature>
<evidence type="ECO:0000256" key="2">
    <source>
        <dbReference type="SAM" id="MobiDB-lite"/>
    </source>
</evidence>
<dbReference type="PANTHER" id="PTHR21600">
    <property type="entry name" value="MITOCHONDRIAL RNA PSEUDOURIDINE SYNTHASE"/>
    <property type="match status" value="1"/>
</dbReference>
<dbReference type="InterPro" id="IPR020103">
    <property type="entry name" value="PsdUridine_synth_cat_dom_sf"/>
</dbReference>
<proteinExistence type="inferred from homology"/>
<dbReference type="SUPFAM" id="SSF55120">
    <property type="entry name" value="Pseudouridine synthase"/>
    <property type="match status" value="1"/>
</dbReference>
<accession>A0ABN9Y408</accession>
<gene>
    <name evidence="4" type="ORF">PCOR1329_LOCUS81892</name>
</gene>
<dbReference type="Proteomes" id="UP001189429">
    <property type="component" value="Unassembled WGS sequence"/>
</dbReference>
<evidence type="ECO:0000313" key="4">
    <source>
        <dbReference type="EMBL" id="CAK0906633.1"/>
    </source>
</evidence>
<dbReference type="InterPro" id="IPR006145">
    <property type="entry name" value="PsdUridine_synth_RsuA/RluA"/>
</dbReference>
<feature type="domain" description="Pseudouridine synthase RsuA/RluA-like" evidence="3">
    <location>
        <begin position="35"/>
        <end position="180"/>
    </location>
</feature>
<evidence type="ECO:0000313" key="5">
    <source>
        <dbReference type="Proteomes" id="UP001189429"/>
    </source>
</evidence>
<comment type="similarity">
    <text evidence="1">Belongs to the pseudouridine synthase RluA family.</text>
</comment>
<name>A0ABN9Y408_9DINO</name>
<protein>
    <recommendedName>
        <fullName evidence="3">Pseudouridine synthase RsuA/RluA-like domain-containing protein</fullName>
    </recommendedName>
</protein>
<feature type="compositionally biased region" description="Basic and acidic residues" evidence="2">
    <location>
        <begin position="299"/>
        <end position="320"/>
    </location>
</feature>
<dbReference type="Pfam" id="PF00849">
    <property type="entry name" value="PseudoU_synth_2"/>
    <property type="match status" value="1"/>
</dbReference>
<organism evidence="4 5">
    <name type="scientific">Prorocentrum cordatum</name>
    <dbReference type="NCBI Taxonomy" id="2364126"/>
    <lineage>
        <taxon>Eukaryota</taxon>
        <taxon>Sar</taxon>
        <taxon>Alveolata</taxon>
        <taxon>Dinophyceae</taxon>
        <taxon>Prorocentrales</taxon>
        <taxon>Prorocentraceae</taxon>
        <taxon>Prorocentrum</taxon>
    </lineage>
</organism>